<protein>
    <submittedName>
        <fullName evidence="3">[Acyl-carrier-protein] S-malonyltransferase</fullName>
    </submittedName>
</protein>
<dbReference type="AlphaFoldDB" id="A0A183B125"/>
<name>A0A183B125_9TREM</name>
<evidence type="ECO:0000313" key="2">
    <source>
        <dbReference type="Proteomes" id="UP000272942"/>
    </source>
</evidence>
<dbReference type="OrthoDB" id="337870at2759"/>
<sequence length="190" mass="20723">MEKSYSFVCESTLNSLNLFLFSVAGLQSAELATRVFFPRVGSQSAQGQRPTSLDILTNQLSLSERNYLRECLSPTAHLLPVIYARQPSSNANPGALIEWLVNILTRTGQDSTPQKSVLCDQVTKGVVVNDVIIFRPGTVSGQMALKVAELDSGVLTEIAPRISEALARSVPNLGFHLMKIGNFFHCSSRP</sequence>
<accession>A0A183B125</accession>
<dbReference type="Proteomes" id="UP000272942">
    <property type="component" value="Unassembled WGS sequence"/>
</dbReference>
<proteinExistence type="predicted"/>
<keyword evidence="2" id="KW-1185">Reference proteome</keyword>
<evidence type="ECO:0000313" key="1">
    <source>
        <dbReference type="EMBL" id="VDP90182.1"/>
    </source>
</evidence>
<gene>
    <name evidence="1" type="ORF">ECPE_LOCUS12910</name>
</gene>
<dbReference type="EMBL" id="UZAN01053887">
    <property type="protein sequence ID" value="VDP90182.1"/>
    <property type="molecule type" value="Genomic_DNA"/>
</dbReference>
<reference evidence="3" key="1">
    <citation type="submission" date="2016-06" db="UniProtKB">
        <authorList>
            <consortium name="WormBaseParasite"/>
        </authorList>
    </citation>
    <scope>IDENTIFICATION</scope>
</reference>
<organism evidence="3">
    <name type="scientific">Echinostoma caproni</name>
    <dbReference type="NCBI Taxonomy" id="27848"/>
    <lineage>
        <taxon>Eukaryota</taxon>
        <taxon>Metazoa</taxon>
        <taxon>Spiralia</taxon>
        <taxon>Lophotrochozoa</taxon>
        <taxon>Platyhelminthes</taxon>
        <taxon>Trematoda</taxon>
        <taxon>Digenea</taxon>
        <taxon>Plagiorchiida</taxon>
        <taxon>Echinostomata</taxon>
        <taxon>Echinostomatoidea</taxon>
        <taxon>Echinostomatidae</taxon>
        <taxon>Echinostoma</taxon>
    </lineage>
</organism>
<evidence type="ECO:0000313" key="3">
    <source>
        <dbReference type="WBParaSite" id="ECPE_0001294801-mRNA-1"/>
    </source>
</evidence>
<reference evidence="1 2" key="2">
    <citation type="submission" date="2018-11" db="EMBL/GenBank/DDBJ databases">
        <authorList>
            <consortium name="Pathogen Informatics"/>
        </authorList>
    </citation>
    <scope>NUCLEOTIDE SEQUENCE [LARGE SCALE GENOMIC DNA]</scope>
    <source>
        <strain evidence="1 2">Egypt</strain>
    </source>
</reference>
<dbReference type="WBParaSite" id="ECPE_0001294801-mRNA-1">
    <property type="protein sequence ID" value="ECPE_0001294801-mRNA-1"/>
    <property type="gene ID" value="ECPE_0001294801"/>
</dbReference>